<protein>
    <submittedName>
        <fullName evidence="1">Uncharacterized protein</fullName>
    </submittedName>
</protein>
<proteinExistence type="predicted"/>
<accession>A0A2P2M4S4</accession>
<sequence>MERRRGHL</sequence>
<dbReference type="EMBL" id="GGEC01044719">
    <property type="protein sequence ID" value="MBX25203.1"/>
    <property type="molecule type" value="Transcribed_RNA"/>
</dbReference>
<name>A0A2P2M4S4_RHIMU</name>
<evidence type="ECO:0000313" key="1">
    <source>
        <dbReference type="EMBL" id="MBX25203.1"/>
    </source>
</evidence>
<reference evidence="1" key="1">
    <citation type="submission" date="2018-02" db="EMBL/GenBank/DDBJ databases">
        <title>Rhizophora mucronata_Transcriptome.</title>
        <authorList>
            <person name="Meera S.P."/>
            <person name="Sreeshan A."/>
            <person name="Augustine A."/>
        </authorList>
    </citation>
    <scope>NUCLEOTIDE SEQUENCE</scope>
    <source>
        <tissue evidence="1">Leaf</tissue>
    </source>
</reference>
<organism evidence="1">
    <name type="scientific">Rhizophora mucronata</name>
    <name type="common">Asiatic mangrove</name>
    <dbReference type="NCBI Taxonomy" id="61149"/>
    <lineage>
        <taxon>Eukaryota</taxon>
        <taxon>Viridiplantae</taxon>
        <taxon>Streptophyta</taxon>
        <taxon>Embryophyta</taxon>
        <taxon>Tracheophyta</taxon>
        <taxon>Spermatophyta</taxon>
        <taxon>Magnoliopsida</taxon>
        <taxon>eudicotyledons</taxon>
        <taxon>Gunneridae</taxon>
        <taxon>Pentapetalae</taxon>
        <taxon>rosids</taxon>
        <taxon>fabids</taxon>
        <taxon>Malpighiales</taxon>
        <taxon>Rhizophoraceae</taxon>
        <taxon>Rhizophora</taxon>
    </lineage>
</organism>